<keyword evidence="7" id="KW-1185">Reference proteome</keyword>
<dbReference type="InterPro" id="IPR023166">
    <property type="entry name" value="BaiN-like_dom_sf"/>
</dbReference>
<dbReference type="Proteomes" id="UP000076400">
    <property type="component" value="Unassembled WGS sequence"/>
</dbReference>
<dbReference type="SUPFAM" id="SSF51905">
    <property type="entry name" value="FAD/NAD(P)-binding domain"/>
    <property type="match status" value="1"/>
</dbReference>
<dbReference type="PRINTS" id="PR00411">
    <property type="entry name" value="PNDRDTASEI"/>
</dbReference>
<dbReference type="AlphaFoldDB" id="A0A154W270"/>
<dbReference type="Gene3D" id="1.10.8.260">
    <property type="entry name" value="HI0933 insert domain-like"/>
    <property type="match status" value="1"/>
</dbReference>
<dbReference type="InterPro" id="IPR004792">
    <property type="entry name" value="BaiN-like"/>
</dbReference>
<dbReference type="InterPro" id="IPR057661">
    <property type="entry name" value="RsdA/BaiN/AoA(So)_Rossmann"/>
</dbReference>
<evidence type="ECO:0008006" key="8">
    <source>
        <dbReference type="Google" id="ProtNLM"/>
    </source>
</evidence>
<comment type="caution">
    <text evidence="6">The sequence shown here is derived from an EMBL/GenBank/DDBJ whole genome shotgun (WGS) entry which is preliminary data.</text>
</comment>
<evidence type="ECO:0000259" key="4">
    <source>
        <dbReference type="Pfam" id="PF03486"/>
    </source>
</evidence>
<dbReference type="SUPFAM" id="SSF160996">
    <property type="entry name" value="HI0933 insert domain-like"/>
    <property type="match status" value="1"/>
</dbReference>
<name>A0A154W270_9PROT</name>
<dbReference type="STRING" id="580166.AUP43_09935"/>
<dbReference type="Gene3D" id="2.40.30.10">
    <property type="entry name" value="Translation factors"/>
    <property type="match status" value="1"/>
</dbReference>
<evidence type="ECO:0000313" key="6">
    <source>
        <dbReference type="EMBL" id="KZD07618.1"/>
    </source>
</evidence>
<dbReference type="PRINTS" id="PR00368">
    <property type="entry name" value="FADPNR"/>
</dbReference>
<organism evidence="6 7">
    <name type="scientific">Oceanibaculum pacificum</name>
    <dbReference type="NCBI Taxonomy" id="580166"/>
    <lineage>
        <taxon>Bacteria</taxon>
        <taxon>Pseudomonadati</taxon>
        <taxon>Pseudomonadota</taxon>
        <taxon>Alphaproteobacteria</taxon>
        <taxon>Rhodospirillales</taxon>
        <taxon>Oceanibaculaceae</taxon>
        <taxon>Oceanibaculum</taxon>
    </lineage>
</organism>
<sequence length="400" mass="42690">MAKTRETWDAVVVGAGAAGLFCAAQAGRRGRSVLVLDHARAPGEKIRISGGGRCNFTNLHATPANYLSQNPSFCISALRRYTQQDFIALVQRHGIAFHEKTLGQLFCDGPSTQIIDMLLGEMRAAGAELRLGVSVSAVERQGEGFDLTLSDGARLACASLIVASGGKSIPKMGATGWGYDLARRFGIAVTETRPALVPLTFEPQMLARLKPLSGVSVEAAVSSGKTTFQEGLLFTHRGLSGPSILQISSYWREGGEIAVRLLPGLDLYEALRAARAENGRQAPQTALAAHLPKRLAQLLAEEETSLAPAKTLADLSDKRLRRLAAAAQDWRVAPAGSEGYRTAEVTLGGIDTAELDSKTMQAKRVPGLFFIGEVVDVTGWLGGYNFQWAWSSGWVAGQVA</sequence>
<evidence type="ECO:0000313" key="7">
    <source>
        <dbReference type="Proteomes" id="UP000076400"/>
    </source>
</evidence>
<dbReference type="InterPro" id="IPR055178">
    <property type="entry name" value="RsdA/BaiN/AoA(So)-like_dom"/>
</dbReference>
<dbReference type="Pfam" id="PF03486">
    <property type="entry name" value="HI0933_like"/>
    <property type="match status" value="1"/>
</dbReference>
<comment type="cofactor">
    <cofactor evidence="1">
        <name>FAD</name>
        <dbReference type="ChEBI" id="CHEBI:57692"/>
    </cofactor>
</comment>
<accession>A0A154W270</accession>
<evidence type="ECO:0000256" key="2">
    <source>
        <dbReference type="ARBA" id="ARBA00022630"/>
    </source>
</evidence>
<evidence type="ECO:0000259" key="5">
    <source>
        <dbReference type="Pfam" id="PF22780"/>
    </source>
</evidence>
<dbReference type="PANTHER" id="PTHR42887">
    <property type="entry name" value="OS12G0638800 PROTEIN"/>
    <property type="match status" value="1"/>
</dbReference>
<evidence type="ECO:0000256" key="1">
    <source>
        <dbReference type="ARBA" id="ARBA00001974"/>
    </source>
</evidence>
<dbReference type="InterPro" id="IPR036188">
    <property type="entry name" value="FAD/NAD-bd_sf"/>
</dbReference>
<dbReference type="RefSeq" id="WP_067556741.1">
    <property type="nucleotide sequence ID" value="NZ_LPXN01000114.1"/>
</dbReference>
<feature type="domain" description="RsdA/BaiN/AoA(So)-like Rossmann fold-like" evidence="4">
    <location>
        <begin position="9"/>
        <end position="398"/>
    </location>
</feature>
<gene>
    <name evidence="6" type="ORF">AUP43_09935</name>
</gene>
<keyword evidence="2" id="KW-0285">Flavoprotein</keyword>
<dbReference type="Gene3D" id="3.50.50.60">
    <property type="entry name" value="FAD/NAD(P)-binding domain"/>
    <property type="match status" value="1"/>
</dbReference>
<dbReference type="NCBIfam" id="TIGR00275">
    <property type="entry name" value="aminoacetone oxidase family FAD-binding enzyme"/>
    <property type="match status" value="1"/>
</dbReference>
<proteinExistence type="predicted"/>
<evidence type="ECO:0000256" key="3">
    <source>
        <dbReference type="ARBA" id="ARBA00022827"/>
    </source>
</evidence>
<keyword evidence="3" id="KW-0274">FAD</keyword>
<dbReference type="EMBL" id="LPXN01000114">
    <property type="protein sequence ID" value="KZD07618.1"/>
    <property type="molecule type" value="Genomic_DNA"/>
</dbReference>
<dbReference type="PANTHER" id="PTHR42887:SF2">
    <property type="entry name" value="OS12G0638800 PROTEIN"/>
    <property type="match status" value="1"/>
</dbReference>
<reference evidence="6 7" key="1">
    <citation type="submission" date="2015-12" db="EMBL/GenBank/DDBJ databases">
        <title>Genome sequence of Oceanibaculum pacificum MCCC 1A02656.</title>
        <authorList>
            <person name="Lu L."/>
            <person name="Lai Q."/>
            <person name="Shao Z."/>
            <person name="Qian P."/>
        </authorList>
    </citation>
    <scope>NUCLEOTIDE SEQUENCE [LARGE SCALE GENOMIC DNA]</scope>
    <source>
        <strain evidence="6 7">MCCC 1A02656</strain>
    </source>
</reference>
<feature type="domain" description="RsdA/BaiN/AoA(So)-like insert" evidence="5">
    <location>
        <begin position="193"/>
        <end position="345"/>
    </location>
</feature>
<dbReference type="Pfam" id="PF22780">
    <property type="entry name" value="HI0933_like_1st"/>
    <property type="match status" value="1"/>
</dbReference>
<protein>
    <recommendedName>
        <fullName evidence="8">NAD(FAD)-utilizing dehydrogenase</fullName>
    </recommendedName>
</protein>
<dbReference type="OrthoDB" id="9773233at2"/>